<comment type="caution">
    <text evidence="2">The sequence shown here is derived from an EMBL/GenBank/DDBJ whole genome shotgun (WGS) entry which is preliminary data.</text>
</comment>
<feature type="compositionally biased region" description="Polar residues" evidence="1">
    <location>
        <begin position="42"/>
        <end position="73"/>
    </location>
</feature>
<dbReference type="InterPro" id="IPR024786">
    <property type="entry name" value="TORC"/>
</dbReference>
<dbReference type="PANTHER" id="PTHR13589">
    <property type="entry name" value="CREB-REGULATED TRANSCRIPTION COACTIVATOR"/>
    <property type="match status" value="1"/>
</dbReference>
<evidence type="ECO:0000313" key="3">
    <source>
        <dbReference type="Proteomes" id="UP000324091"/>
    </source>
</evidence>
<evidence type="ECO:0000256" key="1">
    <source>
        <dbReference type="SAM" id="MobiDB-lite"/>
    </source>
</evidence>
<keyword evidence="3" id="KW-1185">Reference proteome</keyword>
<dbReference type="PANTHER" id="PTHR13589:SF6">
    <property type="entry name" value="CREB-REGULATED TRANSCRIPTION COACTIVATOR 2"/>
    <property type="match status" value="1"/>
</dbReference>
<evidence type="ECO:0000313" key="2">
    <source>
        <dbReference type="EMBL" id="TWW79829.1"/>
    </source>
</evidence>
<dbReference type="GO" id="GO:0005737">
    <property type="term" value="C:cytoplasm"/>
    <property type="evidence" value="ECO:0007669"/>
    <property type="project" value="InterPro"/>
</dbReference>
<feature type="region of interest" description="Disordered" evidence="1">
    <location>
        <begin position="42"/>
        <end position="84"/>
    </location>
</feature>
<dbReference type="GO" id="GO:0008140">
    <property type="term" value="F:cAMP response element binding protein binding"/>
    <property type="evidence" value="ECO:0007669"/>
    <property type="project" value="TreeGrafter"/>
</dbReference>
<name>A0A5C6PLM9_9TELE</name>
<dbReference type="AlphaFoldDB" id="A0A5C6PLM9"/>
<dbReference type="GO" id="GO:0005634">
    <property type="term" value="C:nucleus"/>
    <property type="evidence" value="ECO:0007669"/>
    <property type="project" value="InterPro"/>
</dbReference>
<dbReference type="Proteomes" id="UP000324091">
    <property type="component" value="Chromosome 10"/>
</dbReference>
<dbReference type="GO" id="GO:0045944">
    <property type="term" value="P:positive regulation of transcription by RNA polymerase II"/>
    <property type="evidence" value="ECO:0007669"/>
    <property type="project" value="TreeGrafter"/>
</dbReference>
<gene>
    <name evidence="2" type="ORF">D4764_10G0008590</name>
</gene>
<dbReference type="EMBL" id="RHFK02000002">
    <property type="protein sequence ID" value="TWW79829.1"/>
    <property type="molecule type" value="Genomic_DNA"/>
</dbReference>
<feature type="region of interest" description="Disordered" evidence="1">
    <location>
        <begin position="102"/>
        <end position="133"/>
    </location>
</feature>
<organism evidence="2 3">
    <name type="scientific">Takifugu flavidus</name>
    <name type="common">sansaifugu</name>
    <dbReference type="NCBI Taxonomy" id="433684"/>
    <lineage>
        <taxon>Eukaryota</taxon>
        <taxon>Metazoa</taxon>
        <taxon>Chordata</taxon>
        <taxon>Craniata</taxon>
        <taxon>Vertebrata</taxon>
        <taxon>Euteleostomi</taxon>
        <taxon>Actinopterygii</taxon>
        <taxon>Neopterygii</taxon>
        <taxon>Teleostei</taxon>
        <taxon>Neoteleostei</taxon>
        <taxon>Acanthomorphata</taxon>
        <taxon>Eupercaria</taxon>
        <taxon>Tetraodontiformes</taxon>
        <taxon>Tetradontoidea</taxon>
        <taxon>Tetraodontidae</taxon>
        <taxon>Takifugu</taxon>
    </lineage>
</organism>
<feature type="compositionally biased region" description="Polar residues" evidence="1">
    <location>
        <begin position="123"/>
        <end position="133"/>
    </location>
</feature>
<protein>
    <submittedName>
        <fullName evidence="2">CREB-regulated transcription coactivator 2</fullName>
    </submittedName>
</protein>
<accession>A0A5C6PLM9</accession>
<reference evidence="2 3" key="1">
    <citation type="submission" date="2019-04" db="EMBL/GenBank/DDBJ databases">
        <title>Chromosome genome assembly for Takifugu flavidus.</title>
        <authorList>
            <person name="Xiao S."/>
        </authorList>
    </citation>
    <scope>NUCLEOTIDE SEQUENCE [LARGE SCALE GENOMIC DNA]</scope>
    <source>
        <strain evidence="2">HTHZ2018</strain>
        <tissue evidence="2">Muscle</tissue>
    </source>
</reference>
<proteinExistence type="predicted"/>
<sequence>MTGYTGTERPDGLVILGQRGQMDWLYWDRLQAQKLRLSRSQGPYYSGSLPNVNQIGRSTQDFQGSFPSTLESSRSTRHHGLVERVQRDRRFISPVRPYRSRQVSFSSVPQMRRPGTEAEHFLSSGSGPDQQLM</sequence>